<evidence type="ECO:0000259" key="2">
    <source>
        <dbReference type="PROSITE" id="PS51186"/>
    </source>
</evidence>
<dbReference type="InterPro" id="IPR000182">
    <property type="entry name" value="GNAT_dom"/>
</dbReference>
<dbReference type="AlphaFoldDB" id="A0A974BGT0"/>
<dbReference type="Proteomes" id="UP000611629">
    <property type="component" value="Unassembled WGS sequence"/>
</dbReference>
<reference evidence="3" key="1">
    <citation type="submission" date="2020-07" db="EMBL/GenBank/DDBJ databases">
        <title>Genomic analysis of a strain of Sedimentibacter Hydroxybenzoicus DSM7310.</title>
        <authorList>
            <person name="Ma S."/>
        </authorList>
    </citation>
    <scope>NUCLEOTIDE SEQUENCE</scope>
    <source>
        <strain evidence="3">DSM 7310</strain>
    </source>
</reference>
<dbReference type="PANTHER" id="PTHR13947">
    <property type="entry name" value="GNAT FAMILY N-ACETYLTRANSFERASE"/>
    <property type="match status" value="1"/>
</dbReference>
<keyword evidence="1" id="KW-0808">Transferase</keyword>
<dbReference type="SUPFAM" id="SSF55729">
    <property type="entry name" value="Acyl-CoA N-acyltransferases (Nat)"/>
    <property type="match status" value="1"/>
</dbReference>
<comment type="caution">
    <text evidence="3">The sequence shown here is derived from an EMBL/GenBank/DDBJ whole genome shotgun (WGS) entry which is preliminary data.</text>
</comment>
<name>A0A974BGT0_SEDHY</name>
<dbReference type="InterPro" id="IPR050769">
    <property type="entry name" value="NAT_camello-type"/>
</dbReference>
<gene>
    <name evidence="3" type="ORF">HZF24_01485</name>
</gene>
<dbReference type="RefSeq" id="WP_179236484.1">
    <property type="nucleotide sequence ID" value="NZ_JACBNQ010000001.1"/>
</dbReference>
<dbReference type="CDD" id="cd04301">
    <property type="entry name" value="NAT_SF"/>
    <property type="match status" value="1"/>
</dbReference>
<protein>
    <submittedName>
        <fullName evidence="3">GNAT family N-acetyltransferase</fullName>
    </submittedName>
</protein>
<dbReference type="Gene3D" id="3.40.630.30">
    <property type="match status" value="1"/>
</dbReference>
<feature type="domain" description="N-acetyltransferase" evidence="2">
    <location>
        <begin position="5"/>
        <end position="151"/>
    </location>
</feature>
<evidence type="ECO:0000256" key="1">
    <source>
        <dbReference type="ARBA" id="ARBA00022679"/>
    </source>
</evidence>
<keyword evidence="4" id="KW-1185">Reference proteome</keyword>
<proteinExistence type="predicted"/>
<dbReference type="GO" id="GO:0008080">
    <property type="term" value="F:N-acetyltransferase activity"/>
    <property type="evidence" value="ECO:0007669"/>
    <property type="project" value="InterPro"/>
</dbReference>
<organism evidence="3 4">
    <name type="scientific">Sedimentibacter hydroxybenzoicus DSM 7310</name>
    <dbReference type="NCBI Taxonomy" id="1123245"/>
    <lineage>
        <taxon>Bacteria</taxon>
        <taxon>Bacillati</taxon>
        <taxon>Bacillota</taxon>
        <taxon>Tissierellia</taxon>
        <taxon>Sedimentibacter</taxon>
    </lineage>
</organism>
<dbReference type="Pfam" id="PF00583">
    <property type="entry name" value="Acetyltransf_1"/>
    <property type="match status" value="1"/>
</dbReference>
<dbReference type="PANTHER" id="PTHR13947:SF37">
    <property type="entry name" value="LD18367P"/>
    <property type="match status" value="1"/>
</dbReference>
<dbReference type="PROSITE" id="PS51186">
    <property type="entry name" value="GNAT"/>
    <property type="match status" value="1"/>
</dbReference>
<evidence type="ECO:0000313" key="3">
    <source>
        <dbReference type="EMBL" id="NYB72808.1"/>
    </source>
</evidence>
<dbReference type="InterPro" id="IPR016181">
    <property type="entry name" value="Acyl_CoA_acyltransferase"/>
</dbReference>
<accession>A0A974BGT0</accession>
<dbReference type="EMBL" id="JACBNQ010000001">
    <property type="protein sequence ID" value="NYB72808.1"/>
    <property type="molecule type" value="Genomic_DNA"/>
</dbReference>
<sequence length="151" mass="17488">MINDFIITAVNEETVDAAKLLVVKGLSEYFDQYVECMNPDLEDILASYMTIKNIFLIALNNNKVIGTGALIEESNSVGRIVRMSVDEEYRRKGVATKILKRLHMIAIEKGYAKIVLETTKNWYGAKKFYINNNYIIEREDEENIYFFKEVQ</sequence>
<evidence type="ECO:0000313" key="4">
    <source>
        <dbReference type="Proteomes" id="UP000611629"/>
    </source>
</evidence>